<dbReference type="InterPro" id="IPR013656">
    <property type="entry name" value="PAS_4"/>
</dbReference>
<evidence type="ECO:0000313" key="9">
    <source>
        <dbReference type="EMBL" id="SEP73700.1"/>
    </source>
</evidence>
<evidence type="ECO:0000256" key="2">
    <source>
        <dbReference type="ARBA" id="ARBA00012438"/>
    </source>
</evidence>
<dbReference type="RefSeq" id="WP_090612457.1">
    <property type="nucleotide sequence ID" value="NZ_FOFD01000001.1"/>
</dbReference>
<dbReference type="PROSITE" id="PS50109">
    <property type="entry name" value="HIS_KIN"/>
    <property type="match status" value="1"/>
</dbReference>
<dbReference type="Pfam" id="PF08448">
    <property type="entry name" value="PAS_4"/>
    <property type="match status" value="1"/>
</dbReference>
<dbReference type="Pfam" id="PF02518">
    <property type="entry name" value="HATPase_c"/>
    <property type="match status" value="1"/>
</dbReference>
<evidence type="ECO:0000256" key="1">
    <source>
        <dbReference type="ARBA" id="ARBA00000085"/>
    </source>
</evidence>
<dbReference type="PANTHER" id="PTHR43304:SF1">
    <property type="entry name" value="PAC DOMAIN-CONTAINING PROTEIN"/>
    <property type="match status" value="1"/>
</dbReference>
<dbReference type="InterPro" id="IPR052162">
    <property type="entry name" value="Sensor_kinase/Photoreceptor"/>
</dbReference>
<dbReference type="Proteomes" id="UP000199114">
    <property type="component" value="Unassembled WGS sequence"/>
</dbReference>
<dbReference type="OrthoDB" id="230688at2157"/>
<dbReference type="InterPro" id="IPR005467">
    <property type="entry name" value="His_kinase_dom"/>
</dbReference>
<dbReference type="InterPro" id="IPR036890">
    <property type="entry name" value="HATPase_C_sf"/>
</dbReference>
<name>A0A1H9AAK4_9EURY</name>
<keyword evidence="5" id="KW-0418">Kinase</keyword>
<dbReference type="NCBIfam" id="TIGR00229">
    <property type="entry name" value="sensory_box"/>
    <property type="match status" value="2"/>
</dbReference>
<dbReference type="PROSITE" id="PS50113">
    <property type="entry name" value="PAC"/>
    <property type="match status" value="1"/>
</dbReference>
<dbReference type="SUPFAM" id="SSF55785">
    <property type="entry name" value="PYP-like sensor domain (PAS domain)"/>
    <property type="match status" value="2"/>
</dbReference>
<dbReference type="GO" id="GO:0004673">
    <property type="term" value="F:protein histidine kinase activity"/>
    <property type="evidence" value="ECO:0007669"/>
    <property type="project" value="UniProtKB-EC"/>
</dbReference>
<keyword evidence="3" id="KW-0597">Phosphoprotein</keyword>
<evidence type="ECO:0000256" key="3">
    <source>
        <dbReference type="ARBA" id="ARBA00022553"/>
    </source>
</evidence>
<dbReference type="SMART" id="SM00091">
    <property type="entry name" value="PAS"/>
    <property type="match status" value="2"/>
</dbReference>
<dbReference type="EMBL" id="FOFD01000001">
    <property type="protein sequence ID" value="SEP73700.1"/>
    <property type="molecule type" value="Genomic_DNA"/>
</dbReference>
<dbReference type="SMART" id="SM00086">
    <property type="entry name" value="PAC"/>
    <property type="match status" value="2"/>
</dbReference>
<evidence type="ECO:0000259" key="6">
    <source>
        <dbReference type="PROSITE" id="PS50109"/>
    </source>
</evidence>
<evidence type="ECO:0000313" key="10">
    <source>
        <dbReference type="Proteomes" id="UP000199114"/>
    </source>
</evidence>
<dbReference type="PROSITE" id="PS50112">
    <property type="entry name" value="PAS"/>
    <property type="match status" value="2"/>
</dbReference>
<dbReference type="EC" id="2.7.13.3" evidence="2"/>
<dbReference type="STRING" id="1186196.SAMN04489841_0397"/>
<evidence type="ECO:0000256" key="5">
    <source>
        <dbReference type="ARBA" id="ARBA00022777"/>
    </source>
</evidence>
<dbReference type="PANTHER" id="PTHR43304">
    <property type="entry name" value="PHYTOCHROME-LIKE PROTEIN CPH1"/>
    <property type="match status" value="1"/>
</dbReference>
<sequence length="465" mass="51837">MDVAFDDLASVLLEHAQDKLAIVDEAGAYVYVNEASRALLGYEPERLVGEHGLDYVHPEDRRTVAERFERIGGACASSATVRYRHATRSGGWVWLESRFTALPDETLDGYVVSSRDITELVTAERDRRDAESRLRTIAGAVGDVLWIFDGDWSELLFVNPAYEDVFGQSVAELEAEPRGFLAVVHPDDVSRVRRAMDRASAGEAIDVEYRVDPDADYGRWVWVRAEPIVEDGDVVRIVGFSRDITGRRRRERQLAVMDNLLRHNLRNDLAVILGNAECIAGETGDPSRGRAETIRRQGRELLESADKQREIIDLLTARPIPSSIDLAAIVADAVETIEERHPDAAIETTCPESAIARGLHEIESAVTELLENAVRHGTDDPPALSVAVRADRETVAVEIRDRCPPIPEVEFRVLTGDWEMNDVYHTSGLGLWLVYWIVDLSDGDISFDRSETGNTITVTLPREQS</sequence>
<proteinExistence type="predicted"/>
<dbReference type="Gene3D" id="3.30.565.10">
    <property type="entry name" value="Histidine kinase-like ATPase, C-terminal domain"/>
    <property type="match status" value="1"/>
</dbReference>
<feature type="domain" description="PAS" evidence="7">
    <location>
        <begin position="130"/>
        <end position="203"/>
    </location>
</feature>
<dbReference type="InterPro" id="IPR003594">
    <property type="entry name" value="HATPase_dom"/>
</dbReference>
<dbReference type="Pfam" id="PF08447">
    <property type="entry name" value="PAS_3"/>
    <property type="match status" value="1"/>
</dbReference>
<dbReference type="CDD" id="cd00130">
    <property type="entry name" value="PAS"/>
    <property type="match status" value="2"/>
</dbReference>
<accession>A0A1H9AAK4</accession>
<dbReference type="SUPFAM" id="SSF55874">
    <property type="entry name" value="ATPase domain of HSP90 chaperone/DNA topoisomerase II/histidine kinase"/>
    <property type="match status" value="1"/>
</dbReference>
<dbReference type="SMART" id="SM00387">
    <property type="entry name" value="HATPase_c"/>
    <property type="match status" value="1"/>
</dbReference>
<dbReference type="InterPro" id="IPR000014">
    <property type="entry name" value="PAS"/>
</dbReference>
<evidence type="ECO:0000259" key="8">
    <source>
        <dbReference type="PROSITE" id="PS50113"/>
    </source>
</evidence>
<dbReference type="InterPro" id="IPR035965">
    <property type="entry name" value="PAS-like_dom_sf"/>
</dbReference>
<feature type="domain" description="PAC" evidence="8">
    <location>
        <begin position="205"/>
        <end position="256"/>
    </location>
</feature>
<reference evidence="10" key="1">
    <citation type="submission" date="2016-10" db="EMBL/GenBank/DDBJ databases">
        <authorList>
            <person name="Varghese N."/>
            <person name="Submissions S."/>
        </authorList>
    </citation>
    <scope>NUCLEOTIDE SEQUENCE [LARGE SCALE GENOMIC DNA]</scope>
    <source>
        <strain evidence="10">DSM 25055</strain>
    </source>
</reference>
<dbReference type="AlphaFoldDB" id="A0A1H9AAK4"/>
<organism evidence="9 10">
    <name type="scientific">Natrinema salaciae</name>
    <dbReference type="NCBI Taxonomy" id="1186196"/>
    <lineage>
        <taxon>Archaea</taxon>
        <taxon>Methanobacteriati</taxon>
        <taxon>Methanobacteriota</taxon>
        <taxon>Stenosarchaea group</taxon>
        <taxon>Halobacteria</taxon>
        <taxon>Halobacteriales</taxon>
        <taxon>Natrialbaceae</taxon>
        <taxon>Natrinema</taxon>
    </lineage>
</organism>
<dbReference type="Gene3D" id="3.30.450.20">
    <property type="entry name" value="PAS domain"/>
    <property type="match status" value="2"/>
</dbReference>
<evidence type="ECO:0000259" key="7">
    <source>
        <dbReference type="PROSITE" id="PS50112"/>
    </source>
</evidence>
<protein>
    <recommendedName>
        <fullName evidence="2">histidine kinase</fullName>
        <ecNumber evidence="2">2.7.13.3</ecNumber>
    </recommendedName>
</protein>
<comment type="catalytic activity">
    <reaction evidence="1">
        <text>ATP + protein L-histidine = ADP + protein N-phospho-L-histidine.</text>
        <dbReference type="EC" id="2.7.13.3"/>
    </reaction>
</comment>
<keyword evidence="4" id="KW-0808">Transferase</keyword>
<dbReference type="CDD" id="cd16936">
    <property type="entry name" value="HATPase_RsbW-like"/>
    <property type="match status" value="1"/>
</dbReference>
<gene>
    <name evidence="9" type="ORF">SAMN04489841_0397</name>
</gene>
<feature type="domain" description="PAS" evidence="7">
    <location>
        <begin position="12"/>
        <end position="71"/>
    </location>
</feature>
<dbReference type="InterPro" id="IPR001610">
    <property type="entry name" value="PAC"/>
</dbReference>
<evidence type="ECO:0000256" key="4">
    <source>
        <dbReference type="ARBA" id="ARBA00022679"/>
    </source>
</evidence>
<keyword evidence="10" id="KW-1185">Reference proteome</keyword>
<dbReference type="InterPro" id="IPR000700">
    <property type="entry name" value="PAS-assoc_C"/>
</dbReference>
<dbReference type="InterPro" id="IPR013655">
    <property type="entry name" value="PAS_fold_3"/>
</dbReference>
<feature type="domain" description="Histidine kinase" evidence="6">
    <location>
        <begin position="260"/>
        <end position="464"/>
    </location>
</feature>